<feature type="transmembrane region" description="Helical" evidence="1">
    <location>
        <begin position="48"/>
        <end position="69"/>
    </location>
</feature>
<keyword evidence="3" id="KW-1185">Reference proteome</keyword>
<evidence type="ECO:0000313" key="3">
    <source>
        <dbReference type="Proteomes" id="UP000589520"/>
    </source>
</evidence>
<organism evidence="2 3">
    <name type="scientific">Granulicella arctica</name>
    <dbReference type="NCBI Taxonomy" id="940613"/>
    <lineage>
        <taxon>Bacteria</taxon>
        <taxon>Pseudomonadati</taxon>
        <taxon>Acidobacteriota</taxon>
        <taxon>Terriglobia</taxon>
        <taxon>Terriglobales</taxon>
        <taxon>Acidobacteriaceae</taxon>
        <taxon>Granulicella</taxon>
    </lineage>
</organism>
<dbReference type="EMBL" id="JACCCW010000001">
    <property type="protein sequence ID" value="NYF78021.1"/>
    <property type="molecule type" value="Genomic_DNA"/>
</dbReference>
<protein>
    <submittedName>
        <fullName evidence="2">Uncharacterized protein</fullName>
    </submittedName>
</protein>
<accession>A0A7Y9PF51</accession>
<dbReference type="Proteomes" id="UP000589520">
    <property type="component" value="Unassembled WGS sequence"/>
</dbReference>
<gene>
    <name evidence="2" type="ORF">HDF17_000308</name>
</gene>
<name>A0A7Y9PF51_9BACT</name>
<keyword evidence="1" id="KW-1133">Transmembrane helix</keyword>
<proteinExistence type="predicted"/>
<evidence type="ECO:0000256" key="1">
    <source>
        <dbReference type="SAM" id="Phobius"/>
    </source>
</evidence>
<sequence>MLCYSLNGLCAALYFLERNSMEYGQIATCMASRTTIKPWTPKGKGLNMLSISLSILGLLSFLASILPILSISYK</sequence>
<keyword evidence="1" id="KW-0812">Transmembrane</keyword>
<evidence type="ECO:0000313" key="2">
    <source>
        <dbReference type="EMBL" id="NYF78021.1"/>
    </source>
</evidence>
<comment type="caution">
    <text evidence="2">The sequence shown here is derived from an EMBL/GenBank/DDBJ whole genome shotgun (WGS) entry which is preliminary data.</text>
</comment>
<dbReference type="AlphaFoldDB" id="A0A7Y9PF51"/>
<keyword evidence="1" id="KW-0472">Membrane</keyword>
<reference evidence="2 3" key="1">
    <citation type="submission" date="2020-07" db="EMBL/GenBank/DDBJ databases">
        <title>Genomic Encyclopedia of Type Strains, Phase IV (KMG-V): Genome sequencing to study the core and pangenomes of soil and plant-associated prokaryotes.</title>
        <authorList>
            <person name="Whitman W."/>
        </authorList>
    </citation>
    <scope>NUCLEOTIDE SEQUENCE [LARGE SCALE GENOMIC DNA]</scope>
    <source>
        <strain evidence="2 3">X4EP2</strain>
    </source>
</reference>